<dbReference type="AlphaFoldDB" id="A0A430AYX4"/>
<organism evidence="2 3">
    <name type="scientific">Vagococcus acidifermentans</name>
    <dbReference type="NCBI Taxonomy" id="564710"/>
    <lineage>
        <taxon>Bacteria</taxon>
        <taxon>Bacillati</taxon>
        <taxon>Bacillota</taxon>
        <taxon>Bacilli</taxon>
        <taxon>Lactobacillales</taxon>
        <taxon>Enterococcaceae</taxon>
        <taxon>Vagococcus</taxon>
    </lineage>
</organism>
<dbReference type="NCBIfam" id="TIGR01633">
    <property type="entry name" value="phi3626_gp14_N"/>
    <property type="match status" value="1"/>
</dbReference>
<accession>A0A430AYX4</accession>
<comment type="caution">
    <text evidence="2">The sequence shown here is derived from an EMBL/GenBank/DDBJ whole genome shotgun (WGS) entry which is preliminary data.</text>
</comment>
<evidence type="ECO:0000313" key="2">
    <source>
        <dbReference type="EMBL" id="RSU13277.1"/>
    </source>
</evidence>
<protein>
    <submittedName>
        <fullName evidence="2">Phage tail protein</fullName>
    </submittedName>
</protein>
<evidence type="ECO:0000313" key="3">
    <source>
        <dbReference type="Proteomes" id="UP000286773"/>
    </source>
</evidence>
<keyword evidence="3" id="KW-1185">Reference proteome</keyword>
<dbReference type="Proteomes" id="UP000286773">
    <property type="component" value="Unassembled WGS sequence"/>
</dbReference>
<sequence length="257" mass="28640">MGFMYNGIHSKNMKLKARLTSWQASPPLRNSYEIVPGKVGIADFGCDSSERYIKVSCNIYPQRTFENLVKVLDDISAWLNPMEGLKQLVLDDVPDRFFLARLNTEIDCERILSSAGSFELTFICPNPNGYAITDEQFTFSTTGSHELVRNIGNINSYPIYQLKGNIDSSSSSFVTITTNGEELKLIGRLASNEILVIDSLLLTAKVTDLNGNTLRNGLPILDELNFPILNKGSNEIIINTNNATFSELNILANSCWR</sequence>
<dbReference type="InterPro" id="IPR008841">
    <property type="entry name" value="Siphovirus-type_tail_N"/>
</dbReference>
<evidence type="ECO:0000259" key="1">
    <source>
        <dbReference type="Pfam" id="PF05709"/>
    </source>
</evidence>
<name>A0A430AYX4_9ENTE</name>
<dbReference type="Gene3D" id="2.40.30.200">
    <property type="match status" value="1"/>
</dbReference>
<dbReference type="EMBL" id="NGKC01000003">
    <property type="protein sequence ID" value="RSU13277.1"/>
    <property type="molecule type" value="Genomic_DNA"/>
</dbReference>
<reference evidence="2 3" key="1">
    <citation type="submission" date="2017-05" db="EMBL/GenBank/DDBJ databases">
        <title>Vagococcus spp. assemblies.</title>
        <authorList>
            <person name="Gulvik C.A."/>
        </authorList>
    </citation>
    <scope>NUCLEOTIDE SEQUENCE [LARGE SCALE GENOMIC DNA]</scope>
    <source>
        <strain evidence="2 3">LMG 24798</strain>
    </source>
</reference>
<gene>
    <name evidence="2" type="ORF">CBF27_03590</name>
</gene>
<feature type="domain" description="Siphovirus-type tail component RIFT-related" evidence="1">
    <location>
        <begin position="26"/>
        <end position="124"/>
    </location>
</feature>
<dbReference type="OrthoDB" id="3078561at2"/>
<dbReference type="Pfam" id="PF05709">
    <property type="entry name" value="Sipho_tail"/>
    <property type="match status" value="1"/>
</dbReference>
<dbReference type="RefSeq" id="WP_126812527.1">
    <property type="nucleotide sequence ID" value="NZ_NGKC01000003.1"/>
</dbReference>
<proteinExistence type="predicted"/>
<dbReference type="InterPro" id="IPR006520">
    <property type="entry name" value="Dit_BPSPP_N"/>
</dbReference>